<evidence type="ECO:0000313" key="1">
    <source>
        <dbReference type="EMBL" id="KUR71182.1"/>
    </source>
</evidence>
<keyword evidence="2" id="KW-1185">Reference proteome</keyword>
<name>A0A124JUF6_9SPHN</name>
<comment type="caution">
    <text evidence="1">The sequence shown here is derived from an EMBL/GenBank/DDBJ whole genome shotgun (WGS) entry which is preliminary data.</text>
</comment>
<dbReference type="OrthoDB" id="6439710at2"/>
<sequence>MLTARLSEHRARLSAGGIELPAGMEYLPEGWRRSASLAMDAQPSLFSAPNAGIPSLFSTYIDPSQIKVVFQPTVAAEFYGEEKMGDWTTDTATFPITEMTGNTSAYGDFNQNGKSNGNANWVSRQSFHFQTFTRWGERELARYGEARIDWASLLSEASNQTLARALNTSYFFGVSGLKLYGGMNDPALSNAISPTTKTAGGLTWAVGTTIEIYNDFLKLYTQLQTQLPALVNMSSPMECGIPNTLEPYLAKTNDFGKTVKEIIQQSFPNVKFTVIPQFATGSGNLIQLKLTSVDGLPVTKSAFTEKMRVHPVIPLASGWEQKKSAGTWGTVLRYPIAIVQMLGA</sequence>
<protein>
    <recommendedName>
        <fullName evidence="3">DUF2184 domain-containing protein</fullName>
    </recommendedName>
</protein>
<dbReference type="STRING" id="1117702.AQZ52_10955"/>
<gene>
    <name evidence="1" type="ORF">AQZ52_10955</name>
</gene>
<proteinExistence type="predicted"/>
<dbReference type="Proteomes" id="UP000058012">
    <property type="component" value="Unassembled WGS sequence"/>
</dbReference>
<dbReference type="EMBL" id="LLZS01000007">
    <property type="protein sequence ID" value="KUR71182.1"/>
    <property type="molecule type" value="Genomic_DNA"/>
</dbReference>
<reference evidence="1 2" key="1">
    <citation type="submission" date="2015-10" db="EMBL/GenBank/DDBJ databases">
        <title>Draft genome sequence of Novosphingobium fuchskuhlense DSM 25065 isolated from a surface water sample of the southwest basin of Lake Grosse Fuchskuhle.</title>
        <authorList>
            <person name="Ruckert C."/>
            <person name="Winkler A."/>
            <person name="Glaeser J."/>
            <person name="Grossart H.-P."/>
            <person name="Kalinowski J."/>
            <person name="Glaeser S."/>
        </authorList>
    </citation>
    <scope>NUCLEOTIDE SEQUENCE [LARGE SCALE GENOMIC DNA]</scope>
    <source>
        <strain evidence="1 2">FNE08-7</strain>
    </source>
</reference>
<accession>A0A124JUF6</accession>
<organism evidence="1 2">
    <name type="scientific">Novosphingobium fuchskuhlense</name>
    <dbReference type="NCBI Taxonomy" id="1117702"/>
    <lineage>
        <taxon>Bacteria</taxon>
        <taxon>Pseudomonadati</taxon>
        <taxon>Pseudomonadota</taxon>
        <taxon>Alphaproteobacteria</taxon>
        <taxon>Sphingomonadales</taxon>
        <taxon>Sphingomonadaceae</taxon>
        <taxon>Novosphingobium</taxon>
    </lineage>
</organism>
<evidence type="ECO:0008006" key="3">
    <source>
        <dbReference type="Google" id="ProtNLM"/>
    </source>
</evidence>
<dbReference type="AlphaFoldDB" id="A0A124JUF6"/>
<dbReference type="RefSeq" id="WP_067910408.1">
    <property type="nucleotide sequence ID" value="NZ_KQ954245.1"/>
</dbReference>
<evidence type="ECO:0000313" key="2">
    <source>
        <dbReference type="Proteomes" id="UP000058012"/>
    </source>
</evidence>